<dbReference type="SMART" id="SM00826">
    <property type="entry name" value="PKS_DH"/>
    <property type="match status" value="1"/>
</dbReference>
<dbReference type="GO" id="GO:0004312">
    <property type="term" value="F:fatty acid synthase activity"/>
    <property type="evidence" value="ECO:0007669"/>
    <property type="project" value="TreeGrafter"/>
</dbReference>
<evidence type="ECO:0000256" key="2">
    <source>
        <dbReference type="ARBA" id="ARBA00022553"/>
    </source>
</evidence>
<evidence type="ECO:0000259" key="12">
    <source>
        <dbReference type="PROSITE" id="PS52019"/>
    </source>
</evidence>
<feature type="active site" description="Proton acceptor; for dehydratase activity" evidence="8">
    <location>
        <position position="968"/>
    </location>
</feature>
<dbReference type="InterPro" id="IPR016035">
    <property type="entry name" value="Acyl_Trfase/lysoPLipase"/>
</dbReference>
<evidence type="ECO:0000256" key="3">
    <source>
        <dbReference type="ARBA" id="ARBA00022679"/>
    </source>
</evidence>
<sequence length="2356" mass="255835">MGSIDISSLGTAPSNGPEATATNDPIVIVGMACRLPGGVSSPNDFWEMLINERTGQCNVPKTRFNADGFFHPEGDRAGVMNTKGGYFLQEDVRQFENSFFGINNLEATYMDPQQRKLLEVVYECFESAGVSLKQAAGADIGVYVGNFTVDFQTMQARDPESLHRYSATGSGTAILSNRLSYIFDLRGPSFTLDTACSSSIYCLHNAVNAIKAGECEGAVVAGANLIMGPEQHLGTMKGGVLSPTSTCHTFDASADGYGRAEGVSALYIKRLSAALRDGDPIRAVIRGSAVNANGKTSGITQPSISGQAEVIRKAYRVAGLYAEDTDYVECHGTGTAVGDPMEVEGLSRVFKRKGRSPLLIGANKTNVGHSEAASGITAVIKAILAFEHQAIPATVGVTKLNPKLKLDEWNMKIVTKLSEWPSAMRRVSINSFGYGGANAHAILEDPCQYLSSINKVPKAITHNHLADKTYLLPLSASTVEGLEFRVTDLGSSIRNGAHYDIVDLAYTLANRRSQLPQRGYILANQTTATNDLVVDNLVTQTLPALDLAFLFTGQGAQWAEMGRELFDQSSIYRDTIDHLDNVLQNLPEPPTWSIKSVLLEPATQSRVGDARFSQPLCTAVQIGLVNLLSSWGIAPQMVAGHSSGEIAAAYAAGLLSEAQAIMIAYYRGHVVGQLKTQGGMMALGGSADEARQLIADLSLQKELVVACVNSPESVTISGSVSGVESLLQTASQAGKFARKLQTGGKAYHSYMMTEIGEEYERLIQQAWPTLPANPIDRNTQFFSSVGVDGPNWYSRKTTSALPLSYWRQNLENSVQFSAAVSRILENGKCHLIEIGPHSALQLPIKQIRTFFKYSMDDTPYSSTLVRGKDADICMKTLAGELYLRGQEINVLAVNDTASATAKVIPDLPPYHWSYSQLLWRESRLSSDLRSRSYPRHELLGSEMAAGNGIDRVWKNIVRLNEVPWLNDHKLESQVVFPAAGYISMAIEAISQIKSLSATDSSFVLRNVNIASALIVHADEQEQPEMYTTISPARISKAATSGTWYDFSVSSWQDGGAVSHCTGRIRLDQKALPAITVDTTQYEQWSMGPWYAKLAQEGLVFGPTFQSLTSMKTDKKRVNQAAVSETVITQRVARSSYEGDYYTVHPLTIDACLQAAIMGGTAGNLNRLRAHLPVFLDLCEVNTPMAESVNASGTIHTLSQSTGFGTKSIDASLHDSSGSGVINMRGVRLSLYTGKAEQEDSDTGRHPCLRVVWKPDLARLTAGDLPNLQVVIREFLLNHPDLADSGKVGVVSALLDLAAHKNPRLRVLELGKGCDCKTQAWQELLDEKTDFPRIREWKTTESEDTDGKYDVVLLPHGVDTKPLRKMDQLLSLLDVNGIIVARTESVMPVILAQSGCTVFSLPFGITMALPPQPQRKWNGRVILLHDRPSKMADALRQFFVAEGISSASLDGVTEEMISQSTVISLLEMEAPFIPTMTPVDMKRFKIVTDNAAELIWLTGASTITGDAPDLSLASGLSRALMLEQPALRFVTLDVGKSPGRTSRDTICTKIQRILTVEDEADDKEFVWHDGLLHVSRFLPDTTLNDLFSKRQVDEIDTMTLAEASPAQLAIKRVGITDSIYFQRLANPPTAIPSGQVEIEVKAVSLNAKDIYTLSGKIETRKGTAAIEFSGIVRGVASDVSHLVAGDRVVVLAPNSFSTIERVPAWACLKMLPHESFEVMPTLPVIYGTALYALDDRAHLRAGESILVHSGAGAFGTATIAIALQRGATVYTTVSTEEKKDYLVNELGVPRENIFASRDDSFVAGILAATNGRGVDVVVNSLTGDLLHATWQCCANFGRFVEVGKRDIIDAGQLDMRMFLRNVTFTAFDLTELFYHEDEHYRNIWTTKFAEALELYRAGAVKPVPIATFDVSEIAQAYRFFSTKGRIGKVVISLENPSSVIRVAHARHLTTFDANKSYLLIGCLGGLGRSLSRWMFDRGARHFTFLGRSGCDKPAARELVTNLEASGATVQVVRGDVINANEAQAAVDACIQPIGGVVQAAMGLSEALFSTMTHKAWHTGIQPKWQGTWNLHHALEARDDSALDFFLLTSSVSGSVGTATESNYCSANGFLDAFARYRRSLGKPIVSIGLGMISEVGYLHENPEIEALLLRKGIQPLTEAELIQVVDLALAYTSADGPKSLAPGLEYDRLSASHILTGLEPHGIRKLLDRGFDVNNGTMQDPRAVLLSASLDSPASQDSSFASLSATPLSALPWASGLSAGVLKSMVSTNKDVASASGLNEAILLLVRKRFSNLLLMGLDKIDSVKPITSYGMDSMIASEFRSWFYTVFKVDIPFLDVLNQTTTLQSLSDAVESKLAI</sequence>
<dbReference type="Gene3D" id="3.40.47.10">
    <property type="match status" value="1"/>
</dbReference>
<dbReference type="Pfam" id="PF08659">
    <property type="entry name" value="KR"/>
    <property type="match status" value="1"/>
</dbReference>
<reference evidence="14" key="1">
    <citation type="journal article" date="2017" name="Nat. Microbiol.">
        <title>Global analysis of biosynthetic gene clusters reveals vast potential of secondary metabolite production in Penicillium species.</title>
        <authorList>
            <person name="Nielsen J.C."/>
            <person name="Grijseels S."/>
            <person name="Prigent S."/>
            <person name="Ji B."/>
            <person name="Dainat J."/>
            <person name="Nielsen K.F."/>
            <person name="Frisvad J.C."/>
            <person name="Workman M."/>
            <person name="Nielsen J."/>
        </authorList>
    </citation>
    <scope>NUCLEOTIDE SEQUENCE [LARGE SCALE GENOMIC DNA]</scope>
    <source>
        <strain evidence="14">IBT 14082</strain>
    </source>
</reference>
<feature type="region of interest" description="Disordered" evidence="9">
    <location>
        <begin position="1"/>
        <end position="21"/>
    </location>
</feature>
<gene>
    <name evidence="13" type="ORF">PENFLA_c090G10233</name>
</gene>
<dbReference type="InterPro" id="IPR001227">
    <property type="entry name" value="Ac_transferase_dom_sf"/>
</dbReference>
<dbReference type="InterPro" id="IPR020843">
    <property type="entry name" value="ER"/>
</dbReference>
<dbReference type="InterPro" id="IPR049551">
    <property type="entry name" value="PKS_DH_C"/>
</dbReference>
<evidence type="ECO:0000256" key="9">
    <source>
        <dbReference type="SAM" id="MobiDB-lite"/>
    </source>
</evidence>
<dbReference type="STRING" id="254877.A0A1V6S7V7"/>
<dbReference type="Proteomes" id="UP000191342">
    <property type="component" value="Unassembled WGS sequence"/>
</dbReference>
<evidence type="ECO:0000256" key="5">
    <source>
        <dbReference type="ARBA" id="ARBA00023002"/>
    </source>
</evidence>
<dbReference type="InterPro" id="IPR056501">
    <property type="entry name" value="NAD-bd_HRPKS_sdrA"/>
</dbReference>
<evidence type="ECO:0000256" key="7">
    <source>
        <dbReference type="ARBA" id="ARBA00023315"/>
    </source>
</evidence>
<dbReference type="GO" id="GO:0016491">
    <property type="term" value="F:oxidoreductase activity"/>
    <property type="evidence" value="ECO:0007669"/>
    <property type="project" value="UniProtKB-KW"/>
</dbReference>
<dbReference type="Gene3D" id="3.10.129.110">
    <property type="entry name" value="Polyketide synthase dehydratase"/>
    <property type="match status" value="1"/>
</dbReference>
<feature type="domain" description="Carrier" evidence="10">
    <location>
        <begin position="2276"/>
        <end position="2354"/>
    </location>
</feature>
<dbReference type="GO" id="GO:0044550">
    <property type="term" value="P:secondary metabolite biosynthetic process"/>
    <property type="evidence" value="ECO:0007669"/>
    <property type="project" value="TreeGrafter"/>
</dbReference>
<dbReference type="PROSITE" id="PS50075">
    <property type="entry name" value="CARRIER"/>
    <property type="match status" value="1"/>
</dbReference>
<evidence type="ECO:0000313" key="14">
    <source>
        <dbReference type="Proteomes" id="UP000191342"/>
    </source>
</evidence>
<dbReference type="SUPFAM" id="SSF55048">
    <property type="entry name" value="Probable ACP-binding domain of malonyl-CoA ACP transacylase"/>
    <property type="match status" value="1"/>
</dbReference>
<dbReference type="InterPro" id="IPR020807">
    <property type="entry name" value="PKS_DH"/>
</dbReference>
<dbReference type="CDD" id="cd00833">
    <property type="entry name" value="PKS"/>
    <property type="match status" value="1"/>
</dbReference>
<dbReference type="Gene3D" id="1.10.1200.10">
    <property type="entry name" value="ACP-like"/>
    <property type="match status" value="1"/>
</dbReference>
<dbReference type="SMART" id="SM00827">
    <property type="entry name" value="PKS_AT"/>
    <property type="match status" value="1"/>
</dbReference>
<dbReference type="InterPro" id="IPR032821">
    <property type="entry name" value="PKS_assoc"/>
</dbReference>
<evidence type="ECO:0000256" key="1">
    <source>
        <dbReference type="ARBA" id="ARBA00022450"/>
    </source>
</evidence>
<dbReference type="SUPFAM" id="SSF53901">
    <property type="entry name" value="Thiolase-like"/>
    <property type="match status" value="1"/>
</dbReference>
<dbReference type="InterPro" id="IPR036736">
    <property type="entry name" value="ACP-like_sf"/>
</dbReference>
<keyword evidence="2" id="KW-0597">Phosphoprotein</keyword>
<dbReference type="InterPro" id="IPR011032">
    <property type="entry name" value="GroES-like_sf"/>
</dbReference>
<dbReference type="InterPro" id="IPR013154">
    <property type="entry name" value="ADH-like_N"/>
</dbReference>
<dbReference type="InterPro" id="IPR050091">
    <property type="entry name" value="PKS_NRPS_Biosynth_Enz"/>
</dbReference>
<dbReference type="CDD" id="cd05195">
    <property type="entry name" value="enoyl_red"/>
    <property type="match status" value="1"/>
</dbReference>
<keyword evidence="1" id="KW-0596">Phosphopantetheine</keyword>
<keyword evidence="3" id="KW-0808">Transferase</keyword>
<dbReference type="SMART" id="SM00825">
    <property type="entry name" value="PKS_KS"/>
    <property type="match status" value="1"/>
</dbReference>
<name>A0A1V6S7V7_9EURO</name>
<dbReference type="InterPro" id="IPR016036">
    <property type="entry name" value="Malonyl_transacylase_ACP-bd"/>
</dbReference>
<keyword evidence="6" id="KW-0511">Multifunctional enzyme</keyword>
<dbReference type="InterPro" id="IPR057326">
    <property type="entry name" value="KR_dom"/>
</dbReference>
<dbReference type="GO" id="GO:1901336">
    <property type="term" value="P:lactone biosynthetic process"/>
    <property type="evidence" value="ECO:0007669"/>
    <property type="project" value="UniProtKB-ARBA"/>
</dbReference>
<dbReference type="PROSITE" id="PS52019">
    <property type="entry name" value="PKS_MFAS_DH"/>
    <property type="match status" value="1"/>
</dbReference>
<dbReference type="InterPro" id="IPR018201">
    <property type="entry name" value="Ketoacyl_synth_AS"/>
</dbReference>
<dbReference type="InterPro" id="IPR013968">
    <property type="entry name" value="PKS_KR"/>
</dbReference>
<dbReference type="Pfam" id="PF13602">
    <property type="entry name" value="ADH_zinc_N_2"/>
    <property type="match status" value="1"/>
</dbReference>
<dbReference type="SUPFAM" id="SSF52151">
    <property type="entry name" value="FabD/lysophospholipase-like"/>
    <property type="match status" value="1"/>
</dbReference>
<dbReference type="EMBL" id="MLQL01000090">
    <property type="protein sequence ID" value="OQE10137.1"/>
    <property type="molecule type" value="Genomic_DNA"/>
</dbReference>
<dbReference type="InterPro" id="IPR036291">
    <property type="entry name" value="NAD(P)-bd_dom_sf"/>
</dbReference>
<proteinExistence type="predicted"/>
<dbReference type="PROSITE" id="PS00606">
    <property type="entry name" value="KS3_1"/>
    <property type="match status" value="1"/>
</dbReference>
<dbReference type="Pfam" id="PF14765">
    <property type="entry name" value="PS-DH"/>
    <property type="match status" value="1"/>
</dbReference>
<evidence type="ECO:0000259" key="11">
    <source>
        <dbReference type="PROSITE" id="PS52004"/>
    </source>
</evidence>
<keyword evidence="4" id="KW-0521">NADP</keyword>
<evidence type="ECO:0000256" key="4">
    <source>
        <dbReference type="ARBA" id="ARBA00022857"/>
    </source>
</evidence>
<dbReference type="SMART" id="SM00829">
    <property type="entry name" value="PKS_ER"/>
    <property type="match status" value="1"/>
</dbReference>
<dbReference type="SUPFAM" id="SSF51735">
    <property type="entry name" value="NAD(P)-binding Rossmann-fold domains"/>
    <property type="match status" value="2"/>
</dbReference>
<comment type="caution">
    <text evidence="13">The sequence shown here is derived from an EMBL/GenBank/DDBJ whole genome shotgun (WGS) entry which is preliminary data.</text>
</comment>
<keyword evidence="7" id="KW-0012">Acyltransferase</keyword>
<evidence type="ECO:0000256" key="8">
    <source>
        <dbReference type="PROSITE-ProRule" id="PRU01363"/>
    </source>
</evidence>
<dbReference type="Pfam" id="PF02801">
    <property type="entry name" value="Ketoacyl-synt_C"/>
    <property type="match status" value="1"/>
</dbReference>
<dbReference type="SUPFAM" id="SSF50129">
    <property type="entry name" value="GroES-like"/>
    <property type="match status" value="1"/>
</dbReference>
<dbReference type="OrthoDB" id="329835at2759"/>
<keyword evidence="5" id="KW-0560">Oxidoreductase</keyword>
<dbReference type="Pfam" id="PF08240">
    <property type="entry name" value="ADH_N"/>
    <property type="match status" value="1"/>
</dbReference>
<dbReference type="InterPro" id="IPR009081">
    <property type="entry name" value="PP-bd_ACP"/>
</dbReference>
<dbReference type="GO" id="GO:0004315">
    <property type="term" value="F:3-oxoacyl-[acyl-carrier-protein] synthase activity"/>
    <property type="evidence" value="ECO:0007669"/>
    <property type="project" value="InterPro"/>
</dbReference>
<feature type="domain" description="Ketosynthase family 3 (KS3)" evidence="11">
    <location>
        <begin position="23"/>
        <end position="445"/>
    </location>
</feature>
<organism evidence="13 14">
    <name type="scientific">Penicillium flavigenum</name>
    <dbReference type="NCBI Taxonomy" id="254877"/>
    <lineage>
        <taxon>Eukaryota</taxon>
        <taxon>Fungi</taxon>
        <taxon>Dikarya</taxon>
        <taxon>Ascomycota</taxon>
        <taxon>Pezizomycotina</taxon>
        <taxon>Eurotiomycetes</taxon>
        <taxon>Eurotiomycetidae</taxon>
        <taxon>Eurotiales</taxon>
        <taxon>Aspergillaceae</taxon>
        <taxon>Penicillium</taxon>
    </lineage>
</organism>
<keyword evidence="14" id="KW-1185">Reference proteome</keyword>
<dbReference type="Pfam" id="PF23114">
    <property type="entry name" value="NAD-bd_HRPKS_sdrA"/>
    <property type="match status" value="1"/>
</dbReference>
<feature type="region of interest" description="C-terminal hotdog fold" evidence="8">
    <location>
        <begin position="1081"/>
        <end position="1237"/>
    </location>
</feature>
<dbReference type="Pfam" id="PF00109">
    <property type="entry name" value="ketoacyl-synt"/>
    <property type="match status" value="1"/>
</dbReference>
<evidence type="ECO:0000256" key="6">
    <source>
        <dbReference type="ARBA" id="ARBA00023268"/>
    </source>
</evidence>
<dbReference type="InterPro" id="IPR020841">
    <property type="entry name" value="PKS_Beta-ketoAc_synthase_dom"/>
</dbReference>
<dbReference type="SMART" id="SM00822">
    <property type="entry name" value="PKS_KR"/>
    <property type="match status" value="1"/>
</dbReference>
<dbReference type="InterPro" id="IPR042104">
    <property type="entry name" value="PKS_dehydratase_sf"/>
</dbReference>
<feature type="domain" description="PKS/mFAS DH" evidence="12">
    <location>
        <begin position="936"/>
        <end position="1237"/>
    </location>
</feature>
<dbReference type="Gene3D" id="3.40.366.10">
    <property type="entry name" value="Malonyl-Coenzyme A Acyl Carrier Protein, domain 2"/>
    <property type="match status" value="1"/>
</dbReference>
<evidence type="ECO:0000313" key="13">
    <source>
        <dbReference type="EMBL" id="OQE10137.1"/>
    </source>
</evidence>
<dbReference type="InterPro" id="IPR014030">
    <property type="entry name" value="Ketoacyl_synth_N"/>
</dbReference>
<dbReference type="Gene3D" id="3.90.180.10">
    <property type="entry name" value="Medium-chain alcohol dehydrogenases, catalytic domain"/>
    <property type="match status" value="1"/>
</dbReference>
<dbReference type="Pfam" id="PF21089">
    <property type="entry name" value="PKS_DH_N"/>
    <property type="match status" value="1"/>
</dbReference>
<dbReference type="InterPro" id="IPR049552">
    <property type="entry name" value="PKS_DH_N"/>
</dbReference>
<dbReference type="PANTHER" id="PTHR43775">
    <property type="entry name" value="FATTY ACID SYNTHASE"/>
    <property type="match status" value="1"/>
</dbReference>
<dbReference type="InterPro" id="IPR016039">
    <property type="entry name" value="Thiolase-like"/>
</dbReference>
<dbReference type="PANTHER" id="PTHR43775:SF50">
    <property type="entry name" value="HIGHLY REDUCING POLYKETIDE SYNTHASE SRDA"/>
    <property type="match status" value="1"/>
</dbReference>
<dbReference type="GO" id="GO:0006633">
    <property type="term" value="P:fatty acid biosynthetic process"/>
    <property type="evidence" value="ECO:0007669"/>
    <property type="project" value="InterPro"/>
</dbReference>
<feature type="region of interest" description="N-terminal hotdog fold" evidence="8">
    <location>
        <begin position="936"/>
        <end position="1071"/>
    </location>
</feature>
<dbReference type="InterPro" id="IPR014031">
    <property type="entry name" value="Ketoacyl_synth_C"/>
</dbReference>
<dbReference type="Gene3D" id="3.40.50.720">
    <property type="entry name" value="NAD(P)-binding Rossmann-like Domain"/>
    <property type="match status" value="2"/>
</dbReference>
<accession>A0A1V6S7V7</accession>
<dbReference type="Pfam" id="PF00698">
    <property type="entry name" value="Acyl_transf_1"/>
    <property type="match status" value="1"/>
</dbReference>
<protein>
    <submittedName>
        <fullName evidence="13">Uncharacterized protein</fullName>
    </submittedName>
</protein>
<feature type="compositionally biased region" description="Polar residues" evidence="9">
    <location>
        <begin position="1"/>
        <end position="14"/>
    </location>
</feature>
<evidence type="ECO:0000259" key="10">
    <source>
        <dbReference type="PROSITE" id="PS50075"/>
    </source>
</evidence>
<dbReference type="InterPro" id="IPR014043">
    <property type="entry name" value="Acyl_transferase_dom"/>
</dbReference>
<dbReference type="PROSITE" id="PS52004">
    <property type="entry name" value="KS3_2"/>
    <property type="match status" value="1"/>
</dbReference>
<dbReference type="InterPro" id="IPR049900">
    <property type="entry name" value="PKS_mFAS_DH"/>
</dbReference>
<feature type="active site" description="Proton donor; for dehydratase activity" evidence="8">
    <location>
        <position position="1149"/>
    </location>
</feature>
<dbReference type="Gene3D" id="3.30.70.3290">
    <property type="match status" value="1"/>
</dbReference>
<dbReference type="Pfam" id="PF16197">
    <property type="entry name" value="KAsynt_C_assoc"/>
    <property type="match status" value="1"/>
</dbReference>
<dbReference type="SUPFAM" id="SSF47336">
    <property type="entry name" value="ACP-like"/>
    <property type="match status" value="1"/>
</dbReference>